<dbReference type="AlphaFoldDB" id="A0A811ZZW9"/>
<accession>A0A811ZZW9</accession>
<protein>
    <submittedName>
        <fullName evidence="2">(raccoon dog) hypothetical protein</fullName>
    </submittedName>
</protein>
<evidence type="ECO:0000313" key="2">
    <source>
        <dbReference type="EMBL" id="CAD7694207.1"/>
    </source>
</evidence>
<evidence type="ECO:0000313" key="3">
    <source>
        <dbReference type="Proteomes" id="UP000645828"/>
    </source>
</evidence>
<sequence>MTAAETKPMHMVVMPLIHCPDLEEPPAPLAALGEEQAREPAIKVPEVPEQPPVSVGQPALTLEQNHEPRQEDTPAPTAGPADTSGPEVMEPVTVAGAECLPRAEMPAAESKPLQVLVTPLIYCPDLEEPLHPWPLQKVEHTPVPALKFVEGPVQSPALVEQPASAQSSSS</sequence>
<evidence type="ECO:0000256" key="1">
    <source>
        <dbReference type="SAM" id="MobiDB-lite"/>
    </source>
</evidence>
<proteinExistence type="predicted"/>
<feature type="region of interest" description="Disordered" evidence="1">
    <location>
        <begin position="34"/>
        <end position="88"/>
    </location>
</feature>
<organism evidence="2 3">
    <name type="scientific">Nyctereutes procyonoides</name>
    <name type="common">Raccoon dog</name>
    <name type="synonym">Canis procyonoides</name>
    <dbReference type="NCBI Taxonomy" id="34880"/>
    <lineage>
        <taxon>Eukaryota</taxon>
        <taxon>Metazoa</taxon>
        <taxon>Chordata</taxon>
        <taxon>Craniata</taxon>
        <taxon>Vertebrata</taxon>
        <taxon>Euteleostomi</taxon>
        <taxon>Mammalia</taxon>
        <taxon>Eutheria</taxon>
        <taxon>Laurasiatheria</taxon>
        <taxon>Carnivora</taxon>
        <taxon>Caniformia</taxon>
        <taxon>Canidae</taxon>
        <taxon>Nyctereutes</taxon>
    </lineage>
</organism>
<dbReference type="EMBL" id="CAJHUB010000789">
    <property type="protein sequence ID" value="CAD7694207.1"/>
    <property type="molecule type" value="Genomic_DNA"/>
</dbReference>
<keyword evidence="3" id="KW-1185">Reference proteome</keyword>
<reference evidence="2" key="1">
    <citation type="submission" date="2020-12" db="EMBL/GenBank/DDBJ databases">
        <authorList>
            <consortium name="Molecular Ecology Group"/>
        </authorList>
    </citation>
    <scope>NUCLEOTIDE SEQUENCE</scope>
    <source>
        <strain evidence="2">TBG_1078</strain>
    </source>
</reference>
<comment type="caution">
    <text evidence="2">The sequence shown here is derived from an EMBL/GenBank/DDBJ whole genome shotgun (WGS) entry which is preliminary data.</text>
</comment>
<name>A0A811ZZW9_NYCPR</name>
<gene>
    <name evidence="2" type="ORF">NYPRO_LOCUS26999</name>
</gene>
<dbReference type="Proteomes" id="UP000645828">
    <property type="component" value="Unassembled WGS sequence"/>
</dbReference>
<feature type="compositionally biased region" description="Low complexity" evidence="1">
    <location>
        <begin position="44"/>
        <end position="58"/>
    </location>
</feature>